<gene>
    <name evidence="4" type="ORF">E3O32_06175</name>
</gene>
<accession>A0A4R8WDB7</accession>
<dbReference type="SUPFAM" id="SSF55961">
    <property type="entry name" value="Bet v1-like"/>
    <property type="match status" value="1"/>
</dbReference>
<comment type="caution">
    <text evidence="4">The sequence shown here is derived from an EMBL/GenBank/DDBJ whole genome shotgun (WGS) entry which is preliminary data.</text>
</comment>
<dbReference type="InterPro" id="IPR017517">
    <property type="entry name" value="Maleyloyr_isom"/>
</dbReference>
<evidence type="ECO:0000313" key="5">
    <source>
        <dbReference type="Proteomes" id="UP000297643"/>
    </source>
</evidence>
<dbReference type="InterPro" id="IPR024344">
    <property type="entry name" value="MDMPI_metal-binding"/>
</dbReference>
<reference evidence="4 5" key="1">
    <citation type="submission" date="2019-03" db="EMBL/GenBank/DDBJ databases">
        <title>Genomics of glacier-inhabiting Cryobacterium strains.</title>
        <authorList>
            <person name="Liu Q."/>
            <person name="Xin Y.-H."/>
        </authorList>
    </citation>
    <scope>NUCLEOTIDE SEQUENCE [LARGE SCALE GENOMIC DNA]</scope>
    <source>
        <strain evidence="4 5">RHLT2-21</strain>
    </source>
</reference>
<feature type="domain" description="Activator of Hsp90 ATPase homologue 1/2-like C-terminal" evidence="2">
    <location>
        <begin position="12"/>
        <end position="127"/>
    </location>
</feature>
<dbReference type="NCBIfam" id="TIGR03086">
    <property type="entry name" value="TIGR03086 family metal-binding protein"/>
    <property type="match status" value="1"/>
</dbReference>
<keyword evidence="5" id="KW-1185">Reference proteome</keyword>
<dbReference type="InterPro" id="IPR017520">
    <property type="entry name" value="CHP03086"/>
</dbReference>
<dbReference type="GO" id="GO:0046872">
    <property type="term" value="F:metal ion binding"/>
    <property type="evidence" value="ECO:0007669"/>
    <property type="project" value="InterPro"/>
</dbReference>
<dbReference type="Pfam" id="PF08327">
    <property type="entry name" value="AHSA1"/>
    <property type="match status" value="1"/>
</dbReference>
<dbReference type="NCBIfam" id="TIGR03083">
    <property type="entry name" value="maleylpyruvate isomerase family mycothiol-dependent enzyme"/>
    <property type="match status" value="1"/>
</dbReference>
<dbReference type="Proteomes" id="UP000297643">
    <property type="component" value="Unassembled WGS sequence"/>
</dbReference>
<evidence type="ECO:0000256" key="1">
    <source>
        <dbReference type="ARBA" id="ARBA00006817"/>
    </source>
</evidence>
<evidence type="ECO:0000259" key="3">
    <source>
        <dbReference type="Pfam" id="PF11716"/>
    </source>
</evidence>
<protein>
    <submittedName>
        <fullName evidence="4">TIGR03086 family protein</fullName>
    </submittedName>
</protein>
<dbReference type="EMBL" id="SOFM01000016">
    <property type="protein sequence ID" value="TFC05267.1"/>
    <property type="molecule type" value="Genomic_DNA"/>
</dbReference>
<proteinExistence type="inferred from homology"/>
<feature type="domain" description="Mycothiol-dependent maleylpyruvate isomerase metal-binding" evidence="3">
    <location>
        <begin position="154"/>
        <end position="270"/>
    </location>
</feature>
<dbReference type="RefSeq" id="WP_134507678.1">
    <property type="nucleotide sequence ID" value="NZ_SOFM01000016.1"/>
</dbReference>
<dbReference type="AlphaFoldDB" id="A0A4R8WDB7"/>
<sequence length="331" mass="34552">MPFDMTVFLPLDPDAAFRLITEPERLRRWKTVAARVDLRVGGEYRWTIVPGHSAAGTFTEIEPGKRVVLTWGWEGSPDLPPGASTVSITLDAVDGGTTVRLVHDGLTAEQAASHAQGWHHFLGRLVTLGVEGDVGPDEWAAVPDPIDPLASAEAALAIVQRVLRGVTAANAGVPTPCEDFTVAELVAHLLDSIARIGTALGVPEPAAPSSAAAASVPAEVRIADAAKKTLEALRLRGLAGTVDLGPGGLPASTAANILNLEFLVHAWDLATATGQQLVVAPALSDYILGLARQTITDATRGNGSFHPAIELEESAASLPRLLAFTGRPNPS</sequence>
<dbReference type="InterPro" id="IPR034660">
    <property type="entry name" value="DinB/YfiT-like"/>
</dbReference>
<dbReference type="InterPro" id="IPR013538">
    <property type="entry name" value="ASHA1/2-like_C"/>
</dbReference>
<dbReference type="Gene3D" id="1.20.120.450">
    <property type="entry name" value="dinb family like domain"/>
    <property type="match status" value="1"/>
</dbReference>
<dbReference type="Pfam" id="PF11716">
    <property type="entry name" value="MDMPI_N"/>
    <property type="match status" value="1"/>
</dbReference>
<evidence type="ECO:0000313" key="4">
    <source>
        <dbReference type="EMBL" id="TFC05267.1"/>
    </source>
</evidence>
<dbReference type="Gene3D" id="3.30.530.20">
    <property type="match status" value="1"/>
</dbReference>
<dbReference type="SUPFAM" id="SSF109854">
    <property type="entry name" value="DinB/YfiT-like putative metalloenzymes"/>
    <property type="match status" value="1"/>
</dbReference>
<dbReference type="CDD" id="cd07814">
    <property type="entry name" value="SRPBCC_CalC_Aha1-like"/>
    <property type="match status" value="1"/>
</dbReference>
<evidence type="ECO:0000259" key="2">
    <source>
        <dbReference type="Pfam" id="PF08327"/>
    </source>
</evidence>
<name>A0A4R8WDB7_9MICO</name>
<comment type="similarity">
    <text evidence="1">Belongs to the AHA1 family.</text>
</comment>
<organism evidence="4 5">
    <name type="scientific">Cryobacterium mannosilyticum</name>
    <dbReference type="NCBI Taxonomy" id="1259190"/>
    <lineage>
        <taxon>Bacteria</taxon>
        <taxon>Bacillati</taxon>
        <taxon>Actinomycetota</taxon>
        <taxon>Actinomycetes</taxon>
        <taxon>Micrococcales</taxon>
        <taxon>Microbacteriaceae</taxon>
        <taxon>Cryobacterium</taxon>
    </lineage>
</organism>
<dbReference type="InterPro" id="IPR023393">
    <property type="entry name" value="START-like_dom_sf"/>
</dbReference>